<accession>A0ABU5UUT5</accession>
<dbReference type="EMBL" id="JAYGHK010000034">
    <property type="protein sequence ID" value="MEA5608830.1"/>
    <property type="molecule type" value="Genomic_DNA"/>
</dbReference>
<keyword evidence="2" id="KW-1185">Reference proteome</keyword>
<gene>
    <name evidence="1" type="ORF">VB695_12255</name>
</gene>
<comment type="caution">
    <text evidence="1">The sequence shown here is derived from an EMBL/GenBank/DDBJ whole genome shotgun (WGS) entry which is preliminary data.</text>
</comment>
<dbReference type="Proteomes" id="UP001303285">
    <property type="component" value="Unassembled WGS sequence"/>
</dbReference>
<evidence type="ECO:0000313" key="2">
    <source>
        <dbReference type="Proteomes" id="UP001303285"/>
    </source>
</evidence>
<proteinExistence type="predicted"/>
<name>A0ABU5UUT5_NODSP</name>
<sequence>MFHLVSSALITTNRETPMKTDKLVPNLIFLVLSPENRKNRRMRNT</sequence>
<organism evidence="1 2">
    <name type="scientific">Nodularia spumigena UHCC 0060</name>
    <dbReference type="NCBI Taxonomy" id="3110300"/>
    <lineage>
        <taxon>Bacteria</taxon>
        <taxon>Bacillati</taxon>
        <taxon>Cyanobacteriota</taxon>
        <taxon>Cyanophyceae</taxon>
        <taxon>Nostocales</taxon>
        <taxon>Nodulariaceae</taxon>
        <taxon>Nodularia</taxon>
    </lineage>
</organism>
<protein>
    <submittedName>
        <fullName evidence="1">Uncharacterized protein</fullName>
    </submittedName>
</protein>
<evidence type="ECO:0000313" key="1">
    <source>
        <dbReference type="EMBL" id="MEA5608830.1"/>
    </source>
</evidence>
<reference evidence="1 2" key="1">
    <citation type="submission" date="2023-12" db="EMBL/GenBank/DDBJ databases">
        <title>Baltic Sea Cyanobacteria.</title>
        <authorList>
            <person name="Delbaje E."/>
            <person name="Fewer D.P."/>
            <person name="Shishido T.K."/>
        </authorList>
    </citation>
    <scope>NUCLEOTIDE SEQUENCE [LARGE SCALE GENOMIC DNA]</scope>
    <source>
        <strain evidence="1 2">UHCC 0060</strain>
    </source>
</reference>